<comment type="caution">
    <text evidence="2">The sequence shown here is derived from an EMBL/GenBank/DDBJ whole genome shotgun (WGS) entry which is preliminary data.</text>
</comment>
<dbReference type="Proteomes" id="UP000321926">
    <property type="component" value="Unassembled WGS sequence"/>
</dbReference>
<name>A0A5C8K8N0_9BACT</name>
<dbReference type="AlphaFoldDB" id="A0A5C8K8N0"/>
<evidence type="ECO:0000313" key="2">
    <source>
        <dbReference type="EMBL" id="TXK46977.1"/>
    </source>
</evidence>
<dbReference type="PANTHER" id="PTHR45947">
    <property type="entry name" value="SULFOQUINOVOSYL TRANSFERASE SQD2"/>
    <property type="match status" value="1"/>
</dbReference>
<dbReference type="SUPFAM" id="SSF53756">
    <property type="entry name" value="UDP-Glycosyltransferase/glycogen phosphorylase"/>
    <property type="match status" value="1"/>
</dbReference>
<sequence>MKKKTRILLTIDWFLPGYKAGGPIRSCANLVDHLKEEFEFFILTRNTDYNSTEPFPGIEPDTWQKLYGITIYYFSSGELSYRTLKHVMKEVQPDIIYINGIFSRYFSLYPLLISRSLKARRVIVAGRGMFAPGAREVKGGKKQLFFKIARYVGLYKSILFHATNELEAGHIRQVLGKKTPVIMASNLAAKYNGQGKSVSLEKKVNQLRLVSFARISPEKNTRYGLEVLASNRFEGEITYDLFGQINDTAYWNSCLEIIKVLPANIQVTYRGSIDNTEVPAALQQYHALFLPTKGENFGHVILESLTASLPVIISDKTPWRNLHEAGVGFDLPLEQPNKFHKAIENLLKMPQENFITMQAAVAKYALEVLQDEETLTANIALFSLE</sequence>
<gene>
    <name evidence="2" type="ORF">FVR03_10175</name>
</gene>
<dbReference type="InterPro" id="IPR001296">
    <property type="entry name" value="Glyco_trans_1"/>
</dbReference>
<feature type="domain" description="Glycosyl transferase family 1" evidence="1">
    <location>
        <begin position="200"/>
        <end position="351"/>
    </location>
</feature>
<organism evidence="2 3">
    <name type="scientific">Pontibacter qinzhouensis</name>
    <dbReference type="NCBI Taxonomy" id="2603253"/>
    <lineage>
        <taxon>Bacteria</taxon>
        <taxon>Pseudomonadati</taxon>
        <taxon>Bacteroidota</taxon>
        <taxon>Cytophagia</taxon>
        <taxon>Cytophagales</taxon>
        <taxon>Hymenobacteraceae</taxon>
        <taxon>Pontibacter</taxon>
    </lineage>
</organism>
<keyword evidence="3" id="KW-1185">Reference proteome</keyword>
<dbReference type="Pfam" id="PF00534">
    <property type="entry name" value="Glycos_transf_1"/>
    <property type="match status" value="1"/>
</dbReference>
<dbReference type="GO" id="GO:0016757">
    <property type="term" value="F:glycosyltransferase activity"/>
    <property type="evidence" value="ECO:0007669"/>
    <property type="project" value="InterPro"/>
</dbReference>
<evidence type="ECO:0000259" key="1">
    <source>
        <dbReference type="Pfam" id="PF00534"/>
    </source>
</evidence>
<dbReference type="EMBL" id="VRTY01000031">
    <property type="protein sequence ID" value="TXK46977.1"/>
    <property type="molecule type" value="Genomic_DNA"/>
</dbReference>
<dbReference type="OrthoDB" id="9790710at2"/>
<dbReference type="InterPro" id="IPR050194">
    <property type="entry name" value="Glycosyltransferase_grp1"/>
</dbReference>
<protein>
    <submittedName>
        <fullName evidence="2">Glycosyltransferase family 4 protein</fullName>
    </submittedName>
</protein>
<dbReference type="PANTHER" id="PTHR45947:SF3">
    <property type="entry name" value="SULFOQUINOVOSYL TRANSFERASE SQD2"/>
    <property type="match status" value="1"/>
</dbReference>
<dbReference type="CDD" id="cd03801">
    <property type="entry name" value="GT4_PimA-like"/>
    <property type="match status" value="1"/>
</dbReference>
<proteinExistence type="predicted"/>
<keyword evidence="2" id="KW-0808">Transferase</keyword>
<accession>A0A5C8K8N0</accession>
<dbReference type="RefSeq" id="WP_147921641.1">
    <property type="nucleotide sequence ID" value="NZ_VRTY01000031.1"/>
</dbReference>
<dbReference type="Gene3D" id="3.40.50.2000">
    <property type="entry name" value="Glycogen Phosphorylase B"/>
    <property type="match status" value="2"/>
</dbReference>
<evidence type="ECO:0000313" key="3">
    <source>
        <dbReference type="Proteomes" id="UP000321926"/>
    </source>
</evidence>
<reference evidence="2 3" key="1">
    <citation type="submission" date="2019-08" db="EMBL/GenBank/DDBJ databases">
        <authorList>
            <person name="Shi S."/>
        </authorList>
    </citation>
    <scope>NUCLEOTIDE SEQUENCE [LARGE SCALE GENOMIC DNA]</scope>
    <source>
        <strain evidence="2 3">GY10130</strain>
    </source>
</reference>